<name>A0A7D9D8Y1_PARCT</name>
<reference evidence="1" key="1">
    <citation type="submission" date="2020-04" db="EMBL/GenBank/DDBJ databases">
        <authorList>
            <person name="Alioto T."/>
            <person name="Alioto T."/>
            <person name="Gomez Garrido J."/>
        </authorList>
    </citation>
    <scope>NUCLEOTIDE SEQUENCE</scope>
    <source>
        <strain evidence="1">A484AB</strain>
    </source>
</reference>
<dbReference type="SUPFAM" id="SSF53098">
    <property type="entry name" value="Ribonuclease H-like"/>
    <property type="match status" value="1"/>
</dbReference>
<dbReference type="PANTHER" id="PTHR46791">
    <property type="entry name" value="EXPRESSED PROTEIN"/>
    <property type="match status" value="1"/>
</dbReference>
<dbReference type="Pfam" id="PF24764">
    <property type="entry name" value="rva_4"/>
    <property type="match status" value="1"/>
</dbReference>
<dbReference type="EMBL" id="CACRXK020000172">
    <property type="protein sequence ID" value="CAB3979154.1"/>
    <property type="molecule type" value="Genomic_DNA"/>
</dbReference>
<evidence type="ECO:0000313" key="1">
    <source>
        <dbReference type="EMBL" id="CAB3979154.1"/>
    </source>
</evidence>
<dbReference type="Gene3D" id="3.30.420.10">
    <property type="entry name" value="Ribonuclease H-like superfamily/Ribonuclease H"/>
    <property type="match status" value="1"/>
</dbReference>
<proteinExistence type="predicted"/>
<accession>A0A7D9D8Y1</accession>
<dbReference type="OrthoDB" id="2686689at2759"/>
<dbReference type="InterPro" id="IPR001584">
    <property type="entry name" value="Integrase_cat-core"/>
</dbReference>
<dbReference type="Proteomes" id="UP001152795">
    <property type="component" value="Unassembled WGS sequence"/>
</dbReference>
<comment type="caution">
    <text evidence="1">The sequence shown here is derived from an EMBL/GenBank/DDBJ whole genome shotgun (WGS) entry which is preliminary data.</text>
</comment>
<dbReference type="InterPro" id="IPR058913">
    <property type="entry name" value="Integrase_dom_put"/>
</dbReference>
<keyword evidence="2" id="KW-1185">Reference proteome</keyword>
<dbReference type="InterPro" id="IPR012337">
    <property type="entry name" value="RNaseH-like_sf"/>
</dbReference>
<dbReference type="AlphaFoldDB" id="A0A7D9D8Y1"/>
<dbReference type="InterPro" id="IPR036397">
    <property type="entry name" value="RNaseH_sf"/>
</dbReference>
<dbReference type="PANTHER" id="PTHR46791:SF7">
    <property type="entry name" value="INTEGRASE CATALYTIC DOMAIN-CONTAINING PROTEIN"/>
    <property type="match status" value="1"/>
</dbReference>
<protein>
    <submittedName>
        <fullName evidence="1">Uncharacterized protein LOC113053479 isoform X2</fullName>
    </submittedName>
</protein>
<dbReference type="GO" id="GO:0003676">
    <property type="term" value="F:nucleic acid binding"/>
    <property type="evidence" value="ECO:0007669"/>
    <property type="project" value="InterPro"/>
</dbReference>
<dbReference type="GO" id="GO:0015074">
    <property type="term" value="P:DNA integration"/>
    <property type="evidence" value="ECO:0007669"/>
    <property type="project" value="InterPro"/>
</dbReference>
<evidence type="ECO:0000313" key="2">
    <source>
        <dbReference type="Proteomes" id="UP001152795"/>
    </source>
</evidence>
<dbReference type="PROSITE" id="PS50994">
    <property type="entry name" value="INTEGRASE"/>
    <property type="match status" value="1"/>
</dbReference>
<organism evidence="1 2">
    <name type="scientific">Paramuricea clavata</name>
    <name type="common">Red gorgonian</name>
    <name type="synonym">Violescent sea-whip</name>
    <dbReference type="NCBI Taxonomy" id="317549"/>
    <lineage>
        <taxon>Eukaryota</taxon>
        <taxon>Metazoa</taxon>
        <taxon>Cnidaria</taxon>
        <taxon>Anthozoa</taxon>
        <taxon>Octocorallia</taxon>
        <taxon>Malacalcyonacea</taxon>
        <taxon>Plexauridae</taxon>
        <taxon>Paramuricea</taxon>
    </lineage>
</organism>
<gene>
    <name evidence="1" type="ORF">PACLA_8A052793</name>
</gene>
<sequence length="359" mass="40731">MAAGSTQVTAVIDDEENEAMEVKMNEYRINYKEKYSIISDNELDNTIKQIYQDQHKMGEVMLMGHLRSKGIDVQRKCLREAIHRVDPVGVEEGKANGIKGRVYEVPHPNFIWHIDGNHKLIHYRLVIHCAIDGYSRLITFLQCSDNNRCQTVVELLNEATNEFGMPKHVRTDHGGENVGIWTTMYNAYGDENQPAERNNRDLNVSITSPFKKVFEELEPEGHLNVDNETDIFCLHYVYLPRINRALTNHMNAHNHHKILSEGSATPLQLFTVYMPWPSFHGGELNDPTPDDWATELPETSVVTVPRVQSPLSAANLHLLQSITNPLATSSTNGKDLYLETVEFVGRSILNSTDESHKTA</sequence>